<accession>A0ABR2LMS5</accession>
<organism evidence="2 3">
    <name type="scientific">Platanthera guangdongensis</name>
    <dbReference type="NCBI Taxonomy" id="2320717"/>
    <lineage>
        <taxon>Eukaryota</taxon>
        <taxon>Viridiplantae</taxon>
        <taxon>Streptophyta</taxon>
        <taxon>Embryophyta</taxon>
        <taxon>Tracheophyta</taxon>
        <taxon>Spermatophyta</taxon>
        <taxon>Magnoliopsida</taxon>
        <taxon>Liliopsida</taxon>
        <taxon>Asparagales</taxon>
        <taxon>Orchidaceae</taxon>
        <taxon>Orchidoideae</taxon>
        <taxon>Orchideae</taxon>
        <taxon>Orchidinae</taxon>
        <taxon>Platanthera</taxon>
    </lineage>
</organism>
<keyword evidence="1" id="KW-0472">Membrane</keyword>
<gene>
    <name evidence="2" type="ORF">KSP40_PGU011186</name>
</gene>
<evidence type="ECO:0000313" key="2">
    <source>
        <dbReference type="EMBL" id="KAK8945324.1"/>
    </source>
</evidence>
<name>A0ABR2LMS5_9ASPA</name>
<sequence length="127" mass="13831">MGGGKGGQGRGCRQRCGVVHEFGRGKILAQQWVITGGTGLVVVQELECDMHGEETDVHNGELKEDGNSYYPEGDWYSQLDGQLSWFNAGVRVGVGISLGLCLGIGIGTSLLMRSYQASSRNFKRRFF</sequence>
<feature type="transmembrane region" description="Helical" evidence="1">
    <location>
        <begin position="92"/>
        <end position="115"/>
    </location>
</feature>
<dbReference type="EMBL" id="JBBWWR010000017">
    <property type="protein sequence ID" value="KAK8945324.1"/>
    <property type="molecule type" value="Genomic_DNA"/>
</dbReference>
<protein>
    <submittedName>
        <fullName evidence="2">Uncharacterized protein</fullName>
    </submittedName>
</protein>
<keyword evidence="3" id="KW-1185">Reference proteome</keyword>
<keyword evidence="1" id="KW-1133">Transmembrane helix</keyword>
<reference evidence="2 3" key="1">
    <citation type="journal article" date="2022" name="Nat. Plants">
        <title>Genomes of leafy and leafless Platanthera orchids illuminate the evolution of mycoheterotrophy.</title>
        <authorList>
            <person name="Li M.H."/>
            <person name="Liu K.W."/>
            <person name="Li Z."/>
            <person name="Lu H.C."/>
            <person name="Ye Q.L."/>
            <person name="Zhang D."/>
            <person name="Wang J.Y."/>
            <person name="Li Y.F."/>
            <person name="Zhong Z.M."/>
            <person name="Liu X."/>
            <person name="Yu X."/>
            <person name="Liu D.K."/>
            <person name="Tu X.D."/>
            <person name="Liu B."/>
            <person name="Hao Y."/>
            <person name="Liao X.Y."/>
            <person name="Jiang Y.T."/>
            <person name="Sun W.H."/>
            <person name="Chen J."/>
            <person name="Chen Y.Q."/>
            <person name="Ai Y."/>
            <person name="Zhai J.W."/>
            <person name="Wu S.S."/>
            <person name="Zhou Z."/>
            <person name="Hsiao Y.Y."/>
            <person name="Wu W.L."/>
            <person name="Chen Y.Y."/>
            <person name="Lin Y.F."/>
            <person name="Hsu J.L."/>
            <person name="Li C.Y."/>
            <person name="Wang Z.W."/>
            <person name="Zhao X."/>
            <person name="Zhong W.Y."/>
            <person name="Ma X.K."/>
            <person name="Ma L."/>
            <person name="Huang J."/>
            <person name="Chen G.Z."/>
            <person name="Huang M.Z."/>
            <person name="Huang L."/>
            <person name="Peng D.H."/>
            <person name="Luo Y.B."/>
            <person name="Zou S.Q."/>
            <person name="Chen S.P."/>
            <person name="Lan S."/>
            <person name="Tsai W.C."/>
            <person name="Van de Peer Y."/>
            <person name="Liu Z.J."/>
        </authorList>
    </citation>
    <scope>NUCLEOTIDE SEQUENCE [LARGE SCALE GENOMIC DNA]</scope>
    <source>
        <strain evidence="2">Lor288</strain>
    </source>
</reference>
<comment type="caution">
    <text evidence="2">The sequence shown here is derived from an EMBL/GenBank/DDBJ whole genome shotgun (WGS) entry which is preliminary data.</text>
</comment>
<evidence type="ECO:0000256" key="1">
    <source>
        <dbReference type="SAM" id="Phobius"/>
    </source>
</evidence>
<evidence type="ECO:0000313" key="3">
    <source>
        <dbReference type="Proteomes" id="UP001412067"/>
    </source>
</evidence>
<proteinExistence type="predicted"/>
<keyword evidence="1" id="KW-0812">Transmembrane</keyword>
<dbReference type="Proteomes" id="UP001412067">
    <property type="component" value="Unassembled WGS sequence"/>
</dbReference>